<evidence type="ECO:0000313" key="1">
    <source>
        <dbReference type="EMBL" id="EFA82969.1"/>
    </source>
</evidence>
<dbReference type="AlphaFoldDB" id="D3B6J9"/>
<organism evidence="1 2">
    <name type="scientific">Heterostelium pallidum (strain ATCC 26659 / Pp 5 / PN500)</name>
    <name type="common">Cellular slime mold</name>
    <name type="synonym">Polysphondylium pallidum</name>
    <dbReference type="NCBI Taxonomy" id="670386"/>
    <lineage>
        <taxon>Eukaryota</taxon>
        <taxon>Amoebozoa</taxon>
        <taxon>Evosea</taxon>
        <taxon>Eumycetozoa</taxon>
        <taxon>Dictyostelia</taxon>
        <taxon>Acytosteliales</taxon>
        <taxon>Acytosteliaceae</taxon>
        <taxon>Heterostelium</taxon>
    </lineage>
</organism>
<dbReference type="GeneID" id="31359234"/>
<protein>
    <submittedName>
        <fullName evidence="1">Uncharacterized protein</fullName>
    </submittedName>
</protein>
<sequence length="44" mass="4963">MASSNYNLYTVNSRSTTSPLIPQEYYANYQMPSSLLDDLLSRAS</sequence>
<accession>D3B6J9</accession>
<dbReference type="EMBL" id="ADBJ01000017">
    <property type="protein sequence ID" value="EFA82969.1"/>
    <property type="molecule type" value="Genomic_DNA"/>
</dbReference>
<proteinExistence type="predicted"/>
<comment type="caution">
    <text evidence="1">The sequence shown here is derived from an EMBL/GenBank/DDBJ whole genome shotgun (WGS) entry which is preliminary data.</text>
</comment>
<dbReference type="InParanoid" id="D3B6J9"/>
<reference evidence="1 2" key="1">
    <citation type="journal article" date="2011" name="Genome Res.">
        <title>Phylogeny-wide analysis of social amoeba genomes highlights ancient origins for complex intercellular communication.</title>
        <authorList>
            <person name="Heidel A.J."/>
            <person name="Lawal H.M."/>
            <person name="Felder M."/>
            <person name="Schilde C."/>
            <person name="Helps N.R."/>
            <person name="Tunggal B."/>
            <person name="Rivero F."/>
            <person name="John U."/>
            <person name="Schleicher M."/>
            <person name="Eichinger L."/>
            <person name="Platzer M."/>
            <person name="Noegel A.A."/>
            <person name="Schaap P."/>
            <person name="Gloeckner G."/>
        </authorList>
    </citation>
    <scope>NUCLEOTIDE SEQUENCE [LARGE SCALE GENOMIC DNA]</scope>
    <source>
        <strain evidence="2">ATCC 26659 / Pp 5 / PN500</strain>
    </source>
</reference>
<gene>
    <name evidence="1" type="ORF">PPL_03747</name>
</gene>
<dbReference type="Proteomes" id="UP000001396">
    <property type="component" value="Unassembled WGS sequence"/>
</dbReference>
<evidence type="ECO:0000313" key="2">
    <source>
        <dbReference type="Proteomes" id="UP000001396"/>
    </source>
</evidence>
<dbReference type="RefSeq" id="XP_020435086.1">
    <property type="nucleotide sequence ID" value="XM_020574672.1"/>
</dbReference>
<keyword evidence="2" id="KW-1185">Reference proteome</keyword>
<name>D3B6J9_HETP5</name>